<dbReference type="CDD" id="cd03357">
    <property type="entry name" value="LbH_MAT_GAT"/>
    <property type="match status" value="1"/>
</dbReference>
<dbReference type="Gene3D" id="2.160.10.10">
    <property type="entry name" value="Hexapeptide repeat proteins"/>
    <property type="match status" value="1"/>
</dbReference>
<dbReference type="Proteomes" id="UP000294321">
    <property type="component" value="Chromosome"/>
</dbReference>
<name>A0A4P6ZJG2_9LACO</name>
<dbReference type="InterPro" id="IPR001451">
    <property type="entry name" value="Hexapep"/>
</dbReference>
<evidence type="ECO:0000313" key="5">
    <source>
        <dbReference type="Proteomes" id="UP000294321"/>
    </source>
</evidence>
<sequence length="195" mass="21853">MMLTERDKMTAGKPYDQYDPELQARRKYIRQKLGQINFLTDNDERNNELAHLFGDCGKDLFIETGIQFDYGYNIHIGNRFYGNYHLTLLDTCPITIGDNCYLGPDVGLYTPVHPIDPKQREEDIELGKPITIGNNVWMGGHVTILPGVKIGDNDVIGAGTVVTKSFGPNVIIVGNPGHVIRKIKPDNDKAKPNKK</sequence>
<dbReference type="PANTHER" id="PTHR23416:SF23">
    <property type="entry name" value="ACETYLTRANSFERASE C18B11.09C-RELATED"/>
    <property type="match status" value="1"/>
</dbReference>
<dbReference type="GO" id="GO:0008374">
    <property type="term" value="F:O-acyltransferase activity"/>
    <property type="evidence" value="ECO:0007669"/>
    <property type="project" value="TreeGrafter"/>
</dbReference>
<feature type="domain" description="Maltose/galactoside acetyltransferase" evidence="3">
    <location>
        <begin position="6"/>
        <end position="58"/>
    </location>
</feature>
<dbReference type="PANTHER" id="PTHR23416">
    <property type="entry name" value="SIALIC ACID SYNTHASE-RELATED"/>
    <property type="match status" value="1"/>
</dbReference>
<keyword evidence="2 4" id="KW-0808">Transferase</keyword>
<comment type="similarity">
    <text evidence="1">Belongs to the transferase hexapeptide repeat family.</text>
</comment>
<evidence type="ECO:0000256" key="1">
    <source>
        <dbReference type="ARBA" id="ARBA00007274"/>
    </source>
</evidence>
<dbReference type="Pfam" id="PF14602">
    <property type="entry name" value="Hexapep_2"/>
    <property type="match status" value="2"/>
</dbReference>
<evidence type="ECO:0000313" key="4">
    <source>
        <dbReference type="EMBL" id="QBP17754.1"/>
    </source>
</evidence>
<evidence type="ECO:0000259" key="3">
    <source>
        <dbReference type="SMART" id="SM01266"/>
    </source>
</evidence>
<reference evidence="5" key="1">
    <citation type="submission" date="2018-12" db="EMBL/GenBank/DDBJ databases">
        <title>A new species of lactobacillus.</title>
        <authorList>
            <person name="Jian Y."/>
            <person name="Xin L."/>
            <person name="Hong Z.J."/>
            <person name="Ming L.Z."/>
            <person name="Hong X.Z."/>
        </authorList>
    </citation>
    <scope>NUCLEOTIDE SEQUENCE [LARGE SCALE GENOMIC DNA]</scope>
    <source>
        <strain evidence="5">HSLZ-75</strain>
    </source>
</reference>
<dbReference type="InterPro" id="IPR011004">
    <property type="entry name" value="Trimer_LpxA-like_sf"/>
</dbReference>
<dbReference type="GO" id="GO:0016407">
    <property type="term" value="F:acetyltransferase activity"/>
    <property type="evidence" value="ECO:0007669"/>
    <property type="project" value="InterPro"/>
</dbReference>
<dbReference type="EMBL" id="CP034726">
    <property type="protein sequence ID" value="QBP17754.1"/>
    <property type="molecule type" value="Genomic_DNA"/>
</dbReference>
<dbReference type="SMART" id="SM01266">
    <property type="entry name" value="Mac"/>
    <property type="match status" value="1"/>
</dbReference>
<evidence type="ECO:0000256" key="2">
    <source>
        <dbReference type="ARBA" id="ARBA00022679"/>
    </source>
</evidence>
<organism evidence="4 5">
    <name type="scientific">Acetilactobacillus jinshanensis</name>
    <dbReference type="NCBI Taxonomy" id="1720083"/>
    <lineage>
        <taxon>Bacteria</taxon>
        <taxon>Bacillati</taxon>
        <taxon>Bacillota</taxon>
        <taxon>Bacilli</taxon>
        <taxon>Lactobacillales</taxon>
        <taxon>Lactobacillaceae</taxon>
        <taxon>Acetilactobacillus</taxon>
    </lineage>
</organism>
<dbReference type="SUPFAM" id="SSF51161">
    <property type="entry name" value="Trimeric LpxA-like enzymes"/>
    <property type="match status" value="1"/>
</dbReference>
<dbReference type="Pfam" id="PF12464">
    <property type="entry name" value="Mac"/>
    <property type="match status" value="1"/>
</dbReference>
<dbReference type="AlphaFoldDB" id="A0A4P6ZJG2"/>
<dbReference type="InterPro" id="IPR024688">
    <property type="entry name" value="Mac_dom"/>
</dbReference>
<dbReference type="OrthoDB" id="9812571at2"/>
<accession>A0A4P6ZJG2</accession>
<proteinExistence type="inferred from homology"/>
<keyword evidence="5" id="KW-1185">Reference proteome</keyword>
<dbReference type="RefSeq" id="WP_133441299.1">
    <property type="nucleotide sequence ID" value="NZ_CP034726.1"/>
</dbReference>
<dbReference type="InterPro" id="IPR051159">
    <property type="entry name" value="Hexapeptide_acetyltransf"/>
</dbReference>
<dbReference type="KEGG" id="lji:ELX58_00875"/>
<protein>
    <submittedName>
        <fullName evidence="4">Sugar O-acetyltransferase</fullName>
    </submittedName>
</protein>
<gene>
    <name evidence="4" type="ORF">ELX58_00875</name>
</gene>